<gene>
    <name evidence="1" type="ORF">TNCT_301381</name>
</gene>
<accession>A0A8X6F245</accession>
<reference evidence="1" key="1">
    <citation type="submission" date="2020-07" db="EMBL/GenBank/DDBJ databases">
        <title>Multicomponent nature underlies the extraordinary mechanical properties of spider dragline silk.</title>
        <authorList>
            <person name="Kono N."/>
            <person name="Nakamura H."/>
            <person name="Mori M."/>
            <person name="Yoshida Y."/>
            <person name="Ohtoshi R."/>
            <person name="Malay A.D."/>
            <person name="Moran D.A.P."/>
            <person name="Tomita M."/>
            <person name="Numata K."/>
            <person name="Arakawa K."/>
        </authorList>
    </citation>
    <scope>NUCLEOTIDE SEQUENCE</scope>
</reference>
<sequence length="62" mass="7827">WFFFTRHLEYNNCKIISRNKSIRRQIKKTMFILQKFLQAQSFRCRSNRLFLEFYITIIVNLY</sequence>
<proteinExistence type="predicted"/>
<organism evidence="1 2">
    <name type="scientific">Trichonephila clavata</name>
    <name type="common">Joro spider</name>
    <name type="synonym">Nephila clavata</name>
    <dbReference type="NCBI Taxonomy" id="2740835"/>
    <lineage>
        <taxon>Eukaryota</taxon>
        <taxon>Metazoa</taxon>
        <taxon>Ecdysozoa</taxon>
        <taxon>Arthropoda</taxon>
        <taxon>Chelicerata</taxon>
        <taxon>Arachnida</taxon>
        <taxon>Araneae</taxon>
        <taxon>Araneomorphae</taxon>
        <taxon>Entelegynae</taxon>
        <taxon>Araneoidea</taxon>
        <taxon>Nephilidae</taxon>
        <taxon>Trichonephila</taxon>
    </lineage>
</organism>
<evidence type="ECO:0000313" key="1">
    <source>
        <dbReference type="EMBL" id="GFQ68903.1"/>
    </source>
</evidence>
<dbReference type="AlphaFoldDB" id="A0A8X6F245"/>
<comment type="caution">
    <text evidence="1">The sequence shown here is derived from an EMBL/GenBank/DDBJ whole genome shotgun (WGS) entry which is preliminary data.</text>
</comment>
<dbReference type="Proteomes" id="UP000887116">
    <property type="component" value="Unassembled WGS sequence"/>
</dbReference>
<name>A0A8X6F245_TRICU</name>
<feature type="non-terminal residue" evidence="1">
    <location>
        <position position="1"/>
    </location>
</feature>
<keyword evidence="2" id="KW-1185">Reference proteome</keyword>
<dbReference type="EMBL" id="BMAO01010707">
    <property type="protein sequence ID" value="GFQ68903.1"/>
    <property type="molecule type" value="Genomic_DNA"/>
</dbReference>
<evidence type="ECO:0000313" key="2">
    <source>
        <dbReference type="Proteomes" id="UP000887116"/>
    </source>
</evidence>
<protein>
    <submittedName>
        <fullName evidence="1">Uncharacterized protein</fullName>
    </submittedName>
</protein>